<dbReference type="EMBL" id="CP011486">
    <property type="protein sequence ID" value="ANH48832.1"/>
    <property type="molecule type" value="Genomic_DNA"/>
</dbReference>
<gene>
    <name evidence="1" type="ORF">AA977_06810</name>
</gene>
<evidence type="ECO:0000313" key="1">
    <source>
        <dbReference type="EMBL" id="ANH48832.1"/>
    </source>
</evidence>
<name>A0A1A9HGD9_HELPX</name>
<dbReference type="Proteomes" id="UP000078062">
    <property type="component" value="Chromosome"/>
</dbReference>
<protein>
    <submittedName>
        <fullName evidence="1">Uncharacterized protein</fullName>
    </submittedName>
</protein>
<organism evidence="1 2">
    <name type="scientific">Helicobacter pylori</name>
    <name type="common">Campylobacter pylori</name>
    <dbReference type="NCBI Taxonomy" id="210"/>
    <lineage>
        <taxon>Bacteria</taxon>
        <taxon>Pseudomonadati</taxon>
        <taxon>Campylobacterota</taxon>
        <taxon>Epsilonproteobacteria</taxon>
        <taxon>Campylobacterales</taxon>
        <taxon>Helicobacteraceae</taxon>
        <taxon>Helicobacter</taxon>
    </lineage>
</organism>
<dbReference type="AlphaFoldDB" id="A0A1A9HGD9"/>
<accession>A0A1A9HGD9</accession>
<sequence>MKRKSGKRSWKVLYLEISISWFKMVFCMKR</sequence>
<reference evidence="1 2" key="1">
    <citation type="submission" date="2014-04" db="EMBL/GenBank/DDBJ databases">
        <title>Detecting global and local adaptation in a worldwide sample of Helicobacter pylori genomes.</title>
        <authorList>
            <person name="Montano V."/>
            <person name="Didelot X."/>
            <person name="Foll M."/>
            <person name="Linz B."/>
            <person name="Reinhardt R."/>
            <person name="Suerbaum S."/>
            <person name="Moodley Y."/>
            <person name="Jensen J.D."/>
        </authorList>
    </citation>
    <scope>NUCLEOTIDE SEQUENCE [LARGE SCALE GENOMIC DNA]</scope>
    <source>
        <strain evidence="1 2">K26A1</strain>
    </source>
</reference>
<evidence type="ECO:0000313" key="2">
    <source>
        <dbReference type="Proteomes" id="UP000078062"/>
    </source>
</evidence>
<proteinExistence type="predicted"/>